<organism evidence="3 4">
    <name type="scientific">Fibrivirga algicola</name>
    <dbReference type="NCBI Taxonomy" id="2950420"/>
    <lineage>
        <taxon>Bacteria</taxon>
        <taxon>Pseudomonadati</taxon>
        <taxon>Bacteroidota</taxon>
        <taxon>Cytophagia</taxon>
        <taxon>Cytophagales</taxon>
        <taxon>Spirosomataceae</taxon>
        <taxon>Fibrivirga</taxon>
    </lineage>
</organism>
<dbReference type="PIRSF" id="PIRSF029347">
    <property type="entry name" value="RecF"/>
    <property type="match status" value="1"/>
</dbReference>
<protein>
    <submittedName>
        <fullName evidence="3">AAA family ATPase</fullName>
    </submittedName>
</protein>
<dbReference type="InterPro" id="IPR014555">
    <property type="entry name" value="RecF-like"/>
</dbReference>
<dbReference type="SUPFAM" id="SSF52540">
    <property type="entry name" value="P-loop containing nucleoside triphosphate hydrolases"/>
    <property type="match status" value="1"/>
</dbReference>
<dbReference type="Pfam" id="PF13304">
    <property type="entry name" value="AAA_21"/>
    <property type="match status" value="1"/>
</dbReference>
<accession>A0ABX0QBQ3</accession>
<dbReference type="Proteomes" id="UP000606008">
    <property type="component" value="Unassembled WGS sequence"/>
</dbReference>
<dbReference type="PANTHER" id="PTHR32182:SF22">
    <property type="entry name" value="ATP-DEPENDENT ENDONUCLEASE, OLD FAMILY-RELATED"/>
    <property type="match status" value="1"/>
</dbReference>
<dbReference type="Pfam" id="PF13175">
    <property type="entry name" value="AAA_15"/>
    <property type="match status" value="1"/>
</dbReference>
<comment type="caution">
    <text evidence="3">The sequence shown here is derived from an EMBL/GenBank/DDBJ whole genome shotgun (WGS) entry which is preliminary data.</text>
</comment>
<dbReference type="EMBL" id="WAEL01000001">
    <property type="protein sequence ID" value="NID08616.1"/>
    <property type="molecule type" value="Genomic_DNA"/>
</dbReference>
<dbReference type="InterPro" id="IPR027417">
    <property type="entry name" value="P-loop_NTPase"/>
</dbReference>
<proteinExistence type="predicted"/>
<feature type="domain" description="Endonuclease GajA/Old nuclease/RecF-like AAA" evidence="1">
    <location>
        <begin position="1"/>
        <end position="91"/>
    </location>
</feature>
<sequence>MNIKRLVIENFKSIEKIELENPNPFTVFVGPNGAGKSNIFEALEFMNLATKASGLLESMFGGTDKFVNRRASKKTVNALAVLDSVSLELKLKGDENQVSAYRVIGPEITDGNTEKAIGKRQDIDQFLANFSRLFVGNHGLVKFTYKDDDRLSLSADNLKLVLKRVLSNAPLRQEIFEWLELFVPGFKAVEIDDRDEIRWLEESSDRYFTEDLISDGTKSILALLTAVYQSDKPQFLCIEEPENGLNPKVTKELVQLFRFACEEYGHYIWLNTHSQSLVSVLTPEEIILVDKVDGATKTKQVAGMNLHGLPMDEAWLSNALGGGIPW</sequence>
<dbReference type="RefSeq" id="WP_166690512.1">
    <property type="nucleotide sequence ID" value="NZ_WAEL01000001.1"/>
</dbReference>
<gene>
    <name evidence="3" type="ORF">F7231_00405</name>
</gene>
<evidence type="ECO:0000313" key="3">
    <source>
        <dbReference type="EMBL" id="NID08616.1"/>
    </source>
</evidence>
<evidence type="ECO:0000313" key="4">
    <source>
        <dbReference type="Proteomes" id="UP000606008"/>
    </source>
</evidence>
<reference evidence="4" key="2">
    <citation type="submission" date="2023-07" db="EMBL/GenBank/DDBJ databases">
        <authorList>
            <person name="Jung D.-H."/>
        </authorList>
    </citation>
    <scope>NUCLEOTIDE SEQUENCE [LARGE SCALE GENOMIC DNA]</scope>
    <source>
        <strain evidence="4">JA-25</strain>
    </source>
</reference>
<dbReference type="PANTHER" id="PTHR32182">
    <property type="entry name" value="DNA REPLICATION AND REPAIR PROTEIN RECF"/>
    <property type="match status" value="1"/>
</dbReference>
<evidence type="ECO:0000259" key="1">
    <source>
        <dbReference type="Pfam" id="PF13175"/>
    </source>
</evidence>
<dbReference type="Gene3D" id="3.40.50.300">
    <property type="entry name" value="P-loop containing nucleotide triphosphate hydrolases"/>
    <property type="match status" value="1"/>
</dbReference>
<keyword evidence="4" id="KW-1185">Reference proteome</keyword>
<dbReference type="InterPro" id="IPR003959">
    <property type="entry name" value="ATPase_AAA_core"/>
</dbReference>
<name>A0ABX0QBQ3_9BACT</name>
<reference evidence="4" key="1">
    <citation type="submission" date="2019-09" db="EMBL/GenBank/DDBJ databases">
        <authorList>
            <person name="Jung D.-H."/>
        </authorList>
    </citation>
    <scope>NUCLEOTIDE SEQUENCE [LARGE SCALE GENOMIC DNA]</scope>
    <source>
        <strain evidence="4">JA-25</strain>
    </source>
</reference>
<dbReference type="InterPro" id="IPR041685">
    <property type="entry name" value="AAA_GajA/Old/RecF-like"/>
</dbReference>
<feature type="domain" description="ATPase AAA-type core" evidence="2">
    <location>
        <begin position="182"/>
        <end position="278"/>
    </location>
</feature>
<evidence type="ECO:0000259" key="2">
    <source>
        <dbReference type="Pfam" id="PF13304"/>
    </source>
</evidence>